<dbReference type="EMBL" id="KT716399">
    <property type="protein sequence ID" value="ALH46272.1"/>
    <property type="molecule type" value="Genomic_DNA"/>
</dbReference>
<evidence type="ECO:0000313" key="1">
    <source>
        <dbReference type="EMBL" id="ALH46272.1"/>
    </source>
</evidence>
<organism evidence="1 2">
    <name type="scientific">Pseudomonas phage POR1</name>
    <dbReference type="NCBI Taxonomy" id="1718594"/>
    <lineage>
        <taxon>Viruses</taxon>
        <taxon>Duplodnaviria</taxon>
        <taxon>Heunggongvirae</taxon>
        <taxon>Uroviricota</taxon>
        <taxon>Caudoviricetes</taxon>
        <taxon>Porunavirus</taxon>
        <taxon>Porunavirus POR1</taxon>
    </lineage>
</organism>
<proteinExistence type="predicted"/>
<dbReference type="Proteomes" id="UP000225954">
    <property type="component" value="Segment"/>
</dbReference>
<accession>A0A0N9SSI5</accession>
<gene>
    <name evidence="1" type="ORF">POR1_67</name>
</gene>
<evidence type="ECO:0000313" key="2">
    <source>
        <dbReference type="Proteomes" id="UP000225954"/>
    </source>
</evidence>
<protein>
    <submittedName>
        <fullName evidence="1">Uncharacterized protein</fullName>
    </submittedName>
</protein>
<name>A0A0N9SSI5_9CAUD</name>
<sequence length="50" mass="5666">MFKVKAELEELGVQFVKLYDEWHAFYGAEKVAQHKSLGEVVNNAAKWAGV</sequence>
<keyword evidence="2" id="KW-1185">Reference proteome</keyword>
<reference evidence="1 2" key="1">
    <citation type="journal article" date="2016" name="Genome Announc.">
        <title>Genome Sequences of Pseudomonas oryzihabitans Phage POR1 and Pseudomonas aeruginosa Phage PAE1.</title>
        <authorList>
            <person name="Dyson Z.A."/>
            <person name="Seviour R.J."/>
            <person name="Tucci J."/>
            <person name="Petrovski S."/>
        </authorList>
    </citation>
    <scope>NUCLEOTIDE SEQUENCE [LARGE SCALE GENOMIC DNA]</scope>
</reference>